<evidence type="ECO:0000259" key="5">
    <source>
        <dbReference type="Pfam" id="PF04811"/>
    </source>
</evidence>
<dbReference type="GO" id="GO:0008270">
    <property type="term" value="F:zinc ion binding"/>
    <property type="evidence" value="ECO:0007669"/>
    <property type="project" value="InterPro"/>
</dbReference>
<dbReference type="OrthoDB" id="49016at2759"/>
<dbReference type="SUPFAM" id="SSF82919">
    <property type="entry name" value="Zn-finger domain of Sec23/24"/>
    <property type="match status" value="1"/>
</dbReference>
<dbReference type="GO" id="GO:0000149">
    <property type="term" value="F:SNARE binding"/>
    <property type="evidence" value="ECO:0007669"/>
    <property type="project" value="TreeGrafter"/>
</dbReference>
<evidence type="ECO:0000313" key="7">
    <source>
        <dbReference type="EMBL" id="PXF46323.1"/>
    </source>
</evidence>
<keyword evidence="8" id="KW-1185">Reference proteome</keyword>
<dbReference type="EMBL" id="NBIV01000041">
    <property type="protein sequence ID" value="PXF46323.1"/>
    <property type="molecule type" value="Genomic_DNA"/>
</dbReference>
<feature type="domain" description="Sec23/Sec24 trunk" evidence="5">
    <location>
        <begin position="133"/>
        <end position="349"/>
    </location>
</feature>
<dbReference type="Gene3D" id="3.40.20.10">
    <property type="entry name" value="Severin"/>
    <property type="match status" value="1"/>
</dbReference>
<feature type="domain" description="Sec23/Sec24 helical" evidence="6">
    <location>
        <begin position="471"/>
        <end position="573"/>
    </location>
</feature>
<dbReference type="Proteomes" id="UP000247409">
    <property type="component" value="Unassembled WGS sequence"/>
</dbReference>
<reference evidence="7 8" key="1">
    <citation type="journal article" date="2018" name="Mol. Biol. Evol.">
        <title>Analysis of the draft genome of the red seaweed Gracilariopsis chorda provides insights into genome size evolution in Rhodophyta.</title>
        <authorList>
            <person name="Lee J."/>
            <person name="Yang E.C."/>
            <person name="Graf L."/>
            <person name="Yang J.H."/>
            <person name="Qiu H."/>
            <person name="Zel Zion U."/>
            <person name="Chan C.X."/>
            <person name="Stephens T.G."/>
            <person name="Weber A.P.M."/>
            <person name="Boo G.H."/>
            <person name="Boo S.M."/>
            <person name="Kim K.M."/>
            <person name="Shin Y."/>
            <person name="Jung M."/>
            <person name="Lee S.J."/>
            <person name="Yim H.S."/>
            <person name="Lee J.H."/>
            <person name="Bhattacharya D."/>
            <person name="Yoon H.S."/>
        </authorList>
    </citation>
    <scope>NUCLEOTIDE SEQUENCE [LARGE SCALE GENOMIC DNA]</scope>
    <source>
        <strain evidence="7 8">SKKU-2015</strain>
        <tissue evidence="7">Whole body</tissue>
    </source>
</reference>
<name>A0A2V3IW74_9FLOR</name>
<protein>
    <submittedName>
        <fullName evidence="7">Protein transport protein SEC24</fullName>
    </submittedName>
</protein>
<evidence type="ECO:0000259" key="4">
    <source>
        <dbReference type="Pfam" id="PF04810"/>
    </source>
</evidence>
<dbReference type="GO" id="GO:0090110">
    <property type="term" value="P:COPII-coated vesicle cargo loading"/>
    <property type="evidence" value="ECO:0007669"/>
    <property type="project" value="TreeGrafter"/>
</dbReference>
<dbReference type="PANTHER" id="PTHR13803">
    <property type="entry name" value="SEC24-RELATED PROTEIN"/>
    <property type="match status" value="1"/>
</dbReference>
<dbReference type="InterPro" id="IPR036175">
    <property type="entry name" value="Sec23/24_helical_dom_sf"/>
</dbReference>
<comment type="caution">
    <text evidence="7">The sequence shown here is derived from an EMBL/GenBank/DDBJ whole genome shotgun (WGS) entry which is preliminary data.</text>
</comment>
<evidence type="ECO:0000313" key="8">
    <source>
        <dbReference type="Proteomes" id="UP000247409"/>
    </source>
</evidence>
<dbReference type="GO" id="GO:0070971">
    <property type="term" value="C:endoplasmic reticulum exit site"/>
    <property type="evidence" value="ECO:0007669"/>
    <property type="project" value="TreeGrafter"/>
</dbReference>
<evidence type="ECO:0000256" key="1">
    <source>
        <dbReference type="ARBA" id="ARBA00008334"/>
    </source>
</evidence>
<comment type="similarity">
    <text evidence="1">Belongs to the SEC23/SEC24 family. SEC24 subfamily.</text>
</comment>
<dbReference type="SUPFAM" id="SSF81995">
    <property type="entry name" value="beta-sandwich domain of Sec23/24"/>
    <property type="match status" value="1"/>
</dbReference>
<keyword evidence="2" id="KW-0813">Transport</keyword>
<feature type="domain" description="Zinc finger Sec23/Sec24-type" evidence="4">
    <location>
        <begin position="65"/>
        <end position="101"/>
    </location>
</feature>
<organism evidence="7 8">
    <name type="scientific">Gracilariopsis chorda</name>
    <dbReference type="NCBI Taxonomy" id="448386"/>
    <lineage>
        <taxon>Eukaryota</taxon>
        <taxon>Rhodophyta</taxon>
        <taxon>Florideophyceae</taxon>
        <taxon>Rhodymeniophycidae</taxon>
        <taxon>Gracilariales</taxon>
        <taxon>Gracilariaceae</taxon>
        <taxon>Gracilariopsis</taxon>
    </lineage>
</organism>
<gene>
    <name evidence="7" type="ORF">BWQ96_03979</name>
</gene>
<dbReference type="SUPFAM" id="SSF53300">
    <property type="entry name" value="vWA-like"/>
    <property type="match status" value="1"/>
</dbReference>
<dbReference type="GO" id="GO:0030127">
    <property type="term" value="C:COPII vesicle coat"/>
    <property type="evidence" value="ECO:0007669"/>
    <property type="project" value="InterPro"/>
</dbReference>
<proteinExistence type="inferred from homology"/>
<dbReference type="GO" id="GO:0006886">
    <property type="term" value="P:intracellular protein transport"/>
    <property type="evidence" value="ECO:0007669"/>
    <property type="project" value="InterPro"/>
</dbReference>
<dbReference type="Gene3D" id="1.20.120.730">
    <property type="entry name" value="Sec23/Sec24 helical domain"/>
    <property type="match status" value="1"/>
</dbReference>
<dbReference type="Pfam" id="PF04815">
    <property type="entry name" value="Sec23_helical"/>
    <property type="match status" value="1"/>
</dbReference>
<sequence>MLRPTSARIPANAAVQTRSAVPCGVLVTPLSPSPPPRSTLAFEASLPPAALASYKSAAATTSTAIPRCTACRAYIGAACNMNARYWACAICSQRNTLPTRYSPILLAPPEALHIVPELSRHLYDLPVENIITPPPTAYIFLVDANGDQPFMDAARKAIRQALLSIQGVSIVGIMLYDHNVTLLDLRAEILRHFSPQDPSLNASHVFPPDQWFRTTNNQTVSKIVSMLAKFRAKEHAQVSAPTKSALGTAVKAALDMIETAQLLAARVLVLAATEPNFGDGAIQHASHPLPDDQQHPPKPLTRFYEQAGVRANLLGAMFDVYISSKTPVHVASLAPLAQISGGRLTMYESGEESLSADVWQHLNDPAVVRGLLRVRTSSCIPVADVYGCGVYQDSEVPEVYRLSCHGHTSTLAVEFRASEESPPANVRFASVQVAFQGVFIEPGSLPQRVLRVQTQSYALTGSGSVIRKEADSNAIATMLFHQAIATADEKSIGAARMLLFDWLANLFFRAAKKAEAGDTPGIDGNLTRYPALQPVPRLIFGLIRSFLFRQEPVDPDSRAALRCIWEDLSPELLAAAAYPRLYSFLNLHEKNNHELPLSSAAVKECGHPIFLLDAFSDVVIFYATSSRKDLQYPPPESSVVMRVRGQCVRDRPVAPKCVVCREGTPKDRWFKSFLIEDPLPGAAAQSFSAFIQGVADAAEGMLQSSKKQ</sequence>
<dbReference type="Pfam" id="PF04811">
    <property type="entry name" value="Sec23_trunk"/>
    <property type="match status" value="1"/>
</dbReference>
<evidence type="ECO:0000256" key="3">
    <source>
        <dbReference type="ARBA" id="ARBA00022927"/>
    </source>
</evidence>
<dbReference type="InterPro" id="IPR050550">
    <property type="entry name" value="SEC23_SEC24_subfamily"/>
</dbReference>
<keyword evidence="3" id="KW-0653">Protein transport</keyword>
<dbReference type="InterPro" id="IPR006900">
    <property type="entry name" value="Sec23/24_helical_dom"/>
</dbReference>
<evidence type="ECO:0000259" key="6">
    <source>
        <dbReference type="Pfam" id="PF04815"/>
    </source>
</evidence>
<dbReference type="Pfam" id="PF04810">
    <property type="entry name" value="zf-Sec23_Sec24"/>
    <property type="match status" value="1"/>
</dbReference>
<dbReference type="STRING" id="448386.A0A2V3IW74"/>
<dbReference type="InterPro" id="IPR036174">
    <property type="entry name" value="Znf_Sec23_Sec24_sf"/>
</dbReference>
<dbReference type="AlphaFoldDB" id="A0A2V3IW74"/>
<dbReference type="Gene3D" id="2.30.30.380">
    <property type="entry name" value="Zn-finger domain of Sec23/24"/>
    <property type="match status" value="1"/>
</dbReference>
<dbReference type="Gene3D" id="3.40.50.410">
    <property type="entry name" value="von Willebrand factor, type A domain"/>
    <property type="match status" value="1"/>
</dbReference>
<dbReference type="InterPro" id="IPR029006">
    <property type="entry name" value="ADF-H/Gelsolin-like_dom_sf"/>
</dbReference>
<evidence type="ECO:0000256" key="2">
    <source>
        <dbReference type="ARBA" id="ARBA00022448"/>
    </source>
</evidence>
<dbReference type="InterPro" id="IPR006895">
    <property type="entry name" value="Znf_Sec23_Sec24"/>
</dbReference>
<accession>A0A2V3IW74</accession>
<dbReference type="InterPro" id="IPR006896">
    <property type="entry name" value="Sec23/24_trunk_dom"/>
</dbReference>
<dbReference type="Gene3D" id="2.60.40.1670">
    <property type="entry name" value="beta-sandwich domain of Sec23/24"/>
    <property type="match status" value="1"/>
</dbReference>
<dbReference type="SUPFAM" id="SSF81811">
    <property type="entry name" value="Helical domain of Sec23/24"/>
    <property type="match status" value="1"/>
</dbReference>
<dbReference type="PANTHER" id="PTHR13803:SF17">
    <property type="entry name" value="PROTEIN TRANSPORT PROTEIN SEC24"/>
    <property type="match status" value="1"/>
</dbReference>
<dbReference type="InterPro" id="IPR036465">
    <property type="entry name" value="vWFA_dom_sf"/>
</dbReference>